<sequence length="259" mass="28758">MLREYTAHAPGLNYPTNLLKISNEEFDPKQSEEVRGLATDVRTLANLAESEARPWAAVEAAWPAREKARQVANAKNPLPPPGWLVSILRVKDYGEWTIQFSDMDEVGLSTTIRCFLGIPRELKYYFQVMWNPHMASESQNVGQTSLVPVATIDFLPETCPCSPLLAVEGGGHNFPRTSYQQKLSPMLHSSVKLPVNLHAMDRCLCSSDHSRVDGYIMSRAQSGQKTIDTEFPDLTTRPGLISSVAMAVIFTSSTHTYAC</sequence>
<dbReference type="Proteomes" id="UP000006753">
    <property type="component" value="Unassembled WGS sequence"/>
</dbReference>
<proteinExistence type="predicted"/>
<protein>
    <submittedName>
        <fullName evidence="1">Uncharacterized protein</fullName>
    </submittedName>
</protein>
<dbReference type="HOGENOM" id="CLU_1073927_0_0_1"/>
<gene>
    <name evidence="1" type="ORF">MBM_07255</name>
</gene>
<evidence type="ECO:0000313" key="1">
    <source>
        <dbReference type="EMBL" id="EKD14534.1"/>
    </source>
</evidence>
<dbReference type="GeneID" id="18763190"/>
<keyword evidence="2" id="KW-1185">Reference proteome</keyword>
<dbReference type="EMBL" id="JH921445">
    <property type="protein sequence ID" value="EKD14534.1"/>
    <property type="molecule type" value="Genomic_DNA"/>
</dbReference>
<accession>K1XPS0</accession>
<dbReference type="KEGG" id="mbe:MBM_07255"/>
<evidence type="ECO:0000313" key="2">
    <source>
        <dbReference type="Proteomes" id="UP000006753"/>
    </source>
</evidence>
<organism evidence="1 2">
    <name type="scientific">Marssonina brunnea f. sp. multigermtubi (strain MB_m1)</name>
    <name type="common">Marssonina leaf spot fungus</name>
    <dbReference type="NCBI Taxonomy" id="1072389"/>
    <lineage>
        <taxon>Eukaryota</taxon>
        <taxon>Fungi</taxon>
        <taxon>Dikarya</taxon>
        <taxon>Ascomycota</taxon>
        <taxon>Pezizomycotina</taxon>
        <taxon>Leotiomycetes</taxon>
        <taxon>Helotiales</taxon>
        <taxon>Drepanopezizaceae</taxon>
        <taxon>Drepanopeziza</taxon>
    </lineage>
</organism>
<dbReference type="InParanoid" id="K1XPS0"/>
<dbReference type="AlphaFoldDB" id="K1XPS0"/>
<name>K1XPS0_MARBU</name>
<reference evidence="1 2" key="1">
    <citation type="journal article" date="2012" name="BMC Genomics">
        <title>Sequencing the genome of Marssonina brunnea reveals fungus-poplar co-evolution.</title>
        <authorList>
            <person name="Zhu S."/>
            <person name="Cao Y.-Z."/>
            <person name="Jiang C."/>
            <person name="Tan B.-Y."/>
            <person name="Wang Z."/>
            <person name="Feng S."/>
            <person name="Zhang L."/>
            <person name="Su X.-H."/>
            <person name="Brejova B."/>
            <person name="Vinar T."/>
            <person name="Xu M."/>
            <person name="Wang M.-X."/>
            <person name="Zhang S.-G."/>
            <person name="Huang M.-R."/>
            <person name="Wu R."/>
            <person name="Zhou Y."/>
        </authorList>
    </citation>
    <scope>NUCLEOTIDE SEQUENCE [LARGE SCALE GENOMIC DNA]</scope>
    <source>
        <strain evidence="1 2">MB_m1</strain>
    </source>
</reference>